<dbReference type="Proteomes" id="UP000325212">
    <property type="component" value="Unassembled WGS sequence"/>
</dbReference>
<name>A0AAV3VAC9_9CLOT</name>
<dbReference type="SUPFAM" id="SSF53167">
    <property type="entry name" value="Purine and uridine phosphorylases"/>
    <property type="match status" value="1"/>
</dbReference>
<evidence type="ECO:0008006" key="5">
    <source>
        <dbReference type="Google" id="ProtNLM"/>
    </source>
</evidence>
<evidence type="ECO:0000313" key="4">
    <source>
        <dbReference type="Proteomes" id="UP000325212"/>
    </source>
</evidence>
<evidence type="ECO:0000313" key="3">
    <source>
        <dbReference type="EMBL" id="GEA31251.1"/>
    </source>
</evidence>
<dbReference type="Gene3D" id="3.40.50.1580">
    <property type="entry name" value="Nucleoside phosphorylase domain"/>
    <property type="match status" value="1"/>
</dbReference>
<dbReference type="GO" id="GO:0009116">
    <property type="term" value="P:nucleoside metabolic process"/>
    <property type="evidence" value="ECO:0007669"/>
    <property type="project" value="InterPro"/>
</dbReference>
<comment type="caution">
    <text evidence="3">The sequence shown here is derived from an EMBL/GenBank/DDBJ whole genome shotgun (WGS) entry which is preliminary data.</text>
</comment>
<dbReference type="Pfam" id="PF01048">
    <property type="entry name" value="PNP_UDP_1"/>
    <property type="match status" value="1"/>
</dbReference>
<dbReference type="Gene3D" id="3.30.950.30">
    <property type="entry name" value="Schlafen, AAA domain"/>
    <property type="match status" value="1"/>
</dbReference>
<dbReference type="GO" id="GO:0008930">
    <property type="term" value="F:methylthioadenosine nucleosidase activity"/>
    <property type="evidence" value="ECO:0007669"/>
    <property type="project" value="TreeGrafter"/>
</dbReference>
<dbReference type="AlphaFoldDB" id="A0AAV3VAC9"/>
<dbReference type="InterPro" id="IPR000845">
    <property type="entry name" value="Nucleoside_phosphorylase_d"/>
</dbReference>
<dbReference type="GO" id="GO:0005829">
    <property type="term" value="C:cytosol"/>
    <property type="evidence" value="ECO:0007669"/>
    <property type="project" value="TreeGrafter"/>
</dbReference>
<dbReference type="RefSeq" id="WP_039768667.1">
    <property type="nucleotide sequence ID" value="NZ_BJLA01000006.1"/>
</dbReference>
<feature type="domain" description="Nucleoside phosphorylase" evidence="1">
    <location>
        <begin position="139"/>
        <end position="363"/>
    </location>
</feature>
<evidence type="ECO:0000259" key="1">
    <source>
        <dbReference type="Pfam" id="PF01048"/>
    </source>
</evidence>
<dbReference type="GO" id="GO:0008782">
    <property type="term" value="F:adenosylhomocysteine nucleosidase activity"/>
    <property type="evidence" value="ECO:0007669"/>
    <property type="project" value="TreeGrafter"/>
</dbReference>
<dbReference type="InterPro" id="IPR038461">
    <property type="entry name" value="Schlafen_AlbA_2_dom_sf"/>
</dbReference>
<dbReference type="GO" id="GO:0019284">
    <property type="term" value="P:L-methionine salvage from S-adenosylmethionine"/>
    <property type="evidence" value="ECO:0007669"/>
    <property type="project" value="TreeGrafter"/>
</dbReference>
<proteinExistence type="predicted"/>
<reference evidence="3 4" key="1">
    <citation type="submission" date="2019-06" db="EMBL/GenBank/DDBJ databases">
        <title>Draft genome sequence of Clostridium diolis DSM 15410.</title>
        <authorList>
            <person name="Kobayashi H."/>
            <person name="Tanizawa Y."/>
            <person name="Tohno M."/>
        </authorList>
    </citation>
    <scope>NUCLEOTIDE SEQUENCE [LARGE SCALE GENOMIC DNA]</scope>
    <source>
        <strain evidence="3 4">DSM 15410</strain>
    </source>
</reference>
<accession>A0AAV3VAC9</accession>
<dbReference type="PANTHER" id="PTHR46832">
    <property type="entry name" value="5'-METHYLTHIOADENOSINE/S-ADENOSYLHOMOCYSTEINE NUCLEOSIDASE"/>
    <property type="match status" value="1"/>
</dbReference>
<dbReference type="InterPro" id="IPR007421">
    <property type="entry name" value="Schlafen_AlbA_2_dom"/>
</dbReference>
<dbReference type="InterPro" id="IPR035994">
    <property type="entry name" value="Nucleoside_phosphorylase_sf"/>
</dbReference>
<protein>
    <recommendedName>
        <fullName evidence="5">Nucleoside phosphorylase domain-containing protein</fullName>
    </recommendedName>
</protein>
<dbReference type="Pfam" id="PF04326">
    <property type="entry name" value="SLFN_AlbA_2"/>
    <property type="match status" value="1"/>
</dbReference>
<sequence>MNIIDTIKKKINENDRTNIIYIHPILEKEKIAQYISAFSNESGGIIIFGVKDDGNKLWRKKSAFGIVAKEEEIRKMVDLHADITFGMFDEGTEHRYEYIHVRKNEKIVCFGLKPYYLHKTRKGLEVTEERDLMGTFLFITANAHEKAAFKKHFISNGEKYILGKTYYFGQFGVYKATYIHIDEQGVTNPASIPLVGELIREIKPSAVIMVGIAFGADEKKQKIGDVLVSKRILPYDAQKFLETTTHYKETPKDVGFQLLNAFNDYDSWSYSLDSTKQSNVFIGSVLTGSRLINNYEYRTKLLEDFREYEPIGGEMEAYGIYSMCKLHGVSEWIIIKGICDWGYKKDDPDKEVHQEMAANAAADFCHHVFKRNGVFDDLVI</sequence>
<organism evidence="3 4">
    <name type="scientific">Clostridium diolis</name>
    <dbReference type="NCBI Taxonomy" id="223919"/>
    <lineage>
        <taxon>Bacteria</taxon>
        <taxon>Bacillati</taxon>
        <taxon>Bacillota</taxon>
        <taxon>Clostridia</taxon>
        <taxon>Eubacteriales</taxon>
        <taxon>Clostridiaceae</taxon>
        <taxon>Clostridium</taxon>
    </lineage>
</organism>
<keyword evidence="4" id="KW-1185">Reference proteome</keyword>
<gene>
    <name evidence="3" type="ORF">CDIOL_21740</name>
</gene>
<dbReference type="EMBL" id="BJLA01000006">
    <property type="protein sequence ID" value="GEA31251.1"/>
    <property type="molecule type" value="Genomic_DNA"/>
</dbReference>
<dbReference type="PANTHER" id="PTHR46832:SF1">
    <property type="entry name" value="5'-METHYLTHIOADENOSINE_S-ADENOSYLHOMOCYSTEINE NUCLEOSIDASE"/>
    <property type="match status" value="1"/>
</dbReference>
<feature type="domain" description="Schlafen AlbA-2" evidence="2">
    <location>
        <begin position="27"/>
        <end position="58"/>
    </location>
</feature>
<evidence type="ECO:0000259" key="2">
    <source>
        <dbReference type="Pfam" id="PF04326"/>
    </source>
</evidence>